<name>A0A914XQK8_9BILA</name>
<protein>
    <submittedName>
        <fullName evidence="2">C-type lectin domain-containing protein</fullName>
    </submittedName>
</protein>
<dbReference type="WBParaSite" id="PSU_v2.g10291.t1">
    <property type="protein sequence ID" value="PSU_v2.g10291.t1"/>
    <property type="gene ID" value="PSU_v2.g10291"/>
</dbReference>
<sequence>MITLRCHQKHDGNRVLNRDKFDSTPEWETDADKNTLEDGECPNNGVVFNPKSQKFDIKNANEQLYSLCETPRWTKLQCESEWYLIPQIRMCVKVHDENVDFIAAHTACNQEDSFIATHKDHAEVEMLRNVIVPLNLKNGMVSLIGTGGFWTRQLNHIL</sequence>
<dbReference type="Proteomes" id="UP000887577">
    <property type="component" value="Unplaced"/>
</dbReference>
<dbReference type="InterPro" id="IPR016187">
    <property type="entry name" value="CTDL_fold"/>
</dbReference>
<reference evidence="2" key="1">
    <citation type="submission" date="2022-11" db="UniProtKB">
        <authorList>
            <consortium name="WormBaseParasite"/>
        </authorList>
    </citation>
    <scope>IDENTIFICATION</scope>
</reference>
<keyword evidence="1" id="KW-1185">Reference proteome</keyword>
<dbReference type="SUPFAM" id="SSF56436">
    <property type="entry name" value="C-type lectin-like"/>
    <property type="match status" value="1"/>
</dbReference>
<organism evidence="1 2">
    <name type="scientific">Panagrolaimus superbus</name>
    <dbReference type="NCBI Taxonomy" id="310955"/>
    <lineage>
        <taxon>Eukaryota</taxon>
        <taxon>Metazoa</taxon>
        <taxon>Ecdysozoa</taxon>
        <taxon>Nematoda</taxon>
        <taxon>Chromadorea</taxon>
        <taxon>Rhabditida</taxon>
        <taxon>Tylenchina</taxon>
        <taxon>Panagrolaimomorpha</taxon>
        <taxon>Panagrolaimoidea</taxon>
        <taxon>Panagrolaimidae</taxon>
        <taxon>Panagrolaimus</taxon>
    </lineage>
</organism>
<dbReference type="AlphaFoldDB" id="A0A914XQK8"/>
<proteinExistence type="predicted"/>
<evidence type="ECO:0000313" key="1">
    <source>
        <dbReference type="Proteomes" id="UP000887577"/>
    </source>
</evidence>
<accession>A0A914XQK8</accession>
<evidence type="ECO:0000313" key="2">
    <source>
        <dbReference type="WBParaSite" id="PSU_v2.g10291.t1"/>
    </source>
</evidence>